<feature type="chain" id="PRO_5001534935" description="Inositol-3,4-bisphosphate 4-phosphatase" evidence="4">
    <location>
        <begin position="24"/>
        <end position="1018"/>
    </location>
</feature>
<feature type="region of interest" description="Disordered" evidence="3">
    <location>
        <begin position="339"/>
        <end position="396"/>
    </location>
</feature>
<feature type="signal peptide" evidence="4">
    <location>
        <begin position="1"/>
        <end position="23"/>
    </location>
</feature>
<accession>A0A024U4R4</accession>
<evidence type="ECO:0000256" key="1">
    <source>
        <dbReference type="ARBA" id="ARBA00022801"/>
    </source>
</evidence>
<feature type="compositionally biased region" description="Low complexity" evidence="3">
    <location>
        <begin position="370"/>
        <end position="396"/>
    </location>
</feature>
<proteinExistence type="predicted"/>
<dbReference type="STRING" id="157072.A0A024U4R4"/>
<dbReference type="OrthoDB" id="159395at2759"/>
<dbReference type="VEuPathDB" id="FungiDB:H310_06816"/>
<dbReference type="GO" id="GO:0005737">
    <property type="term" value="C:cytoplasm"/>
    <property type="evidence" value="ECO:0007669"/>
    <property type="project" value="TreeGrafter"/>
</dbReference>
<dbReference type="PANTHER" id="PTHR12187">
    <property type="entry name" value="AGAP000124-PA"/>
    <property type="match status" value="1"/>
</dbReference>
<reference evidence="5" key="1">
    <citation type="submission" date="2013-12" db="EMBL/GenBank/DDBJ databases">
        <title>The Genome Sequence of Aphanomyces invadans NJM9701.</title>
        <authorList>
            <consortium name="The Broad Institute Genomics Platform"/>
            <person name="Russ C."/>
            <person name="Tyler B."/>
            <person name="van West P."/>
            <person name="Dieguez-Uribeondo J."/>
            <person name="Young S.K."/>
            <person name="Zeng Q."/>
            <person name="Gargeya S."/>
            <person name="Fitzgerald M."/>
            <person name="Abouelleil A."/>
            <person name="Alvarado L."/>
            <person name="Chapman S.B."/>
            <person name="Gainer-Dewar J."/>
            <person name="Goldberg J."/>
            <person name="Griggs A."/>
            <person name="Gujja S."/>
            <person name="Hansen M."/>
            <person name="Howarth C."/>
            <person name="Imamovic A."/>
            <person name="Ireland A."/>
            <person name="Larimer J."/>
            <person name="McCowan C."/>
            <person name="Murphy C."/>
            <person name="Pearson M."/>
            <person name="Poon T.W."/>
            <person name="Priest M."/>
            <person name="Roberts A."/>
            <person name="Saif S."/>
            <person name="Shea T."/>
            <person name="Sykes S."/>
            <person name="Wortman J."/>
            <person name="Nusbaum C."/>
            <person name="Birren B."/>
        </authorList>
    </citation>
    <scope>NUCLEOTIDE SEQUENCE [LARGE SCALE GENOMIC DNA]</scope>
    <source>
        <strain evidence="5">NJM9701</strain>
    </source>
</reference>
<feature type="compositionally biased region" description="Low complexity" evidence="3">
    <location>
        <begin position="348"/>
        <end position="362"/>
    </location>
</feature>
<evidence type="ECO:0000256" key="3">
    <source>
        <dbReference type="SAM" id="MobiDB-lite"/>
    </source>
</evidence>
<gene>
    <name evidence="5" type="ORF">H310_06816</name>
</gene>
<dbReference type="eggNOG" id="KOG4428">
    <property type="taxonomic scope" value="Eukaryota"/>
</dbReference>
<protein>
    <recommendedName>
        <fullName evidence="6">Inositol-3,4-bisphosphate 4-phosphatase</fullName>
    </recommendedName>
</protein>
<dbReference type="GeneID" id="20083866"/>
<evidence type="ECO:0000256" key="2">
    <source>
        <dbReference type="ARBA" id="ARBA00023098"/>
    </source>
</evidence>
<dbReference type="InterPro" id="IPR039034">
    <property type="entry name" value="INPP4"/>
</dbReference>
<keyword evidence="1" id="KW-0378">Hydrolase</keyword>
<evidence type="ECO:0000256" key="4">
    <source>
        <dbReference type="SAM" id="SignalP"/>
    </source>
</evidence>
<dbReference type="PANTHER" id="PTHR12187:SF11">
    <property type="entry name" value="PHOSPHATIDYLINOSITOL-3,4-BISPHOSPHATE 4-PHOSPHATASE"/>
    <property type="match status" value="1"/>
</dbReference>
<dbReference type="CDD" id="cd00030">
    <property type="entry name" value="C2"/>
    <property type="match status" value="1"/>
</dbReference>
<keyword evidence="4" id="KW-0732">Signal</keyword>
<organism evidence="5">
    <name type="scientific">Aphanomyces invadans</name>
    <dbReference type="NCBI Taxonomy" id="157072"/>
    <lineage>
        <taxon>Eukaryota</taxon>
        <taxon>Sar</taxon>
        <taxon>Stramenopiles</taxon>
        <taxon>Oomycota</taxon>
        <taxon>Saprolegniomycetes</taxon>
        <taxon>Saprolegniales</taxon>
        <taxon>Verrucalvaceae</taxon>
        <taxon>Aphanomyces</taxon>
    </lineage>
</organism>
<sequence length="1018" mass="112639">MEGKKAPVLASLTVFLTCYNVNAAPKPQGFLEGAIKSIRGQTETVECQIRIDRLHQNKQDTFFTETVRSPNPAFSLGIQLPLQDGRASPDENGRVALTTDILSFTLIRTQDNCTIGSASISVDRLVTMLARDITIDHIPFEIFGKASKKSGGDPALRITVASITPTPHPVVRTQNSLLQAYMFPPASSSDSRRKLVMEEVMEPEYQTSIPFLFLRCMHSELTQASELWNIRCLNERKKQLIFDRPDDALAAGCDVFEVTIRGGKNLKADNSTGFSDAALMNPYVVVEFGETTTRSSSTVDESASESSRRNTDVVCLGRTMAELNTNDPNFSRQRTATLTGRSTSLPPSAQQSSIQRSSSIFQDPPPPAPQSQRQQQVRSPNESLPPTLASSPAAASPPAATMASSFTFFRKSNGPSKSSKGAFVFKVFHEVLNKKDPSQQDFAVGQCVVGWTISKPEAELQTYNFSIDQWVSIYPAVDRRSLYNDREDLGKLHIQIRIRCSTVQFALQSESGLRSVEKSPLYRLADLNKDHKLRKLMLAAKGGATMNSSGGATSHSFSSESMSGRFPLSAPPPAIEDVQWHADTLKMYLKDVEEMLDHVNTQRSQRVTFRSSVAKKDMLSQPLATNLHLGYFTTYSDTGKCGLPTVENVNITVSCGAPTPHGLSDKRGLLDLEDIMMANSTSGNLTIVDKTRQVYFFRKILCVSQSVTALVTTFLAMLEQACCSVPGGDQPSLNLWATYGFLVQWESLVSSQGKEYTMLNDSWIAIKTLGRFTLHLVQQPEYENESMPTPIHMETTDDQKGYILHIPVPHAVFAVLPEVLQNGQHINVVPVLFSQGINEMQTVANMLGSSAVDLQHNINKLCTKSLETYVASVVNATQLPMHYVTRVNELLATLKSLVTDETRQTAKKNYRLLLVAADLTRQLHGGRITFCKSGKDRTAMSVTLEQTRMVHNTSNEKVDMYDTIEPIADVMREYGLRIKVAEKNVGRPRYTFNGLQRKMLPRVYRPPAKSIQGGADLS</sequence>
<keyword evidence="2" id="KW-0443">Lipid metabolism</keyword>
<name>A0A024U4R4_9STRA</name>
<dbReference type="EMBL" id="KI913963">
    <property type="protein sequence ID" value="ETW01230.1"/>
    <property type="molecule type" value="Genomic_DNA"/>
</dbReference>
<dbReference type="GO" id="GO:0016316">
    <property type="term" value="F:phosphatidylinositol-3,4-bisphosphate 4-phosphatase activity"/>
    <property type="evidence" value="ECO:0007669"/>
    <property type="project" value="InterPro"/>
</dbReference>
<evidence type="ECO:0000313" key="5">
    <source>
        <dbReference type="EMBL" id="ETW01230.1"/>
    </source>
</evidence>
<evidence type="ECO:0008006" key="6">
    <source>
        <dbReference type="Google" id="ProtNLM"/>
    </source>
</evidence>
<feature type="compositionally biased region" description="Low complexity" evidence="3">
    <location>
        <begin position="293"/>
        <end position="305"/>
    </location>
</feature>
<feature type="region of interest" description="Disordered" evidence="3">
    <location>
        <begin position="292"/>
        <end position="313"/>
    </location>
</feature>
<dbReference type="RefSeq" id="XP_008870228.1">
    <property type="nucleotide sequence ID" value="XM_008872006.1"/>
</dbReference>
<dbReference type="AlphaFoldDB" id="A0A024U4R4"/>